<sequence>MSIFQDAILRFGRTIMSYAGDAVFLDAAVSAAANVTLADGEIDEEEIESAITGMRANPILEKSYDTLRIEQALYEAIARSKTRAGRVENIRLVEAIADRPVDQREDVFLIAADVADFGGISEVEHRALEEIARALVVDKDRLLGTGNARAPGR</sequence>
<dbReference type="AlphaFoldDB" id="A0A2U8W731"/>
<protein>
    <submittedName>
        <fullName evidence="1">Tellurite resistance protein TerB</fullName>
    </submittedName>
</protein>
<keyword evidence="2" id="KW-1185">Reference proteome</keyword>
<proteinExistence type="predicted"/>
<dbReference type="InterPro" id="IPR029024">
    <property type="entry name" value="TerB-like"/>
</dbReference>
<dbReference type="OrthoDB" id="7996399at2"/>
<dbReference type="SUPFAM" id="SSF158682">
    <property type="entry name" value="TerB-like"/>
    <property type="match status" value="1"/>
</dbReference>
<evidence type="ECO:0000313" key="2">
    <source>
        <dbReference type="Proteomes" id="UP000245926"/>
    </source>
</evidence>
<dbReference type="Gene3D" id="1.10.3680.10">
    <property type="entry name" value="TerB-like"/>
    <property type="match status" value="1"/>
</dbReference>
<gene>
    <name evidence="1" type="ORF">DK389_17130</name>
</gene>
<dbReference type="KEGG" id="mets:DK389_17130"/>
<organism evidence="1 2">
    <name type="scientific">Methylobacterium durans</name>
    <dbReference type="NCBI Taxonomy" id="2202825"/>
    <lineage>
        <taxon>Bacteria</taxon>
        <taxon>Pseudomonadati</taxon>
        <taxon>Pseudomonadota</taxon>
        <taxon>Alphaproteobacteria</taxon>
        <taxon>Hyphomicrobiales</taxon>
        <taxon>Methylobacteriaceae</taxon>
        <taxon>Methylobacterium</taxon>
    </lineage>
</organism>
<dbReference type="EMBL" id="CP029550">
    <property type="protein sequence ID" value="AWN41904.1"/>
    <property type="molecule type" value="Genomic_DNA"/>
</dbReference>
<evidence type="ECO:0000313" key="1">
    <source>
        <dbReference type="EMBL" id="AWN41904.1"/>
    </source>
</evidence>
<dbReference type="RefSeq" id="WP_109891358.1">
    <property type="nucleotide sequence ID" value="NZ_CP029550.1"/>
</dbReference>
<reference evidence="2" key="1">
    <citation type="submission" date="2018-05" db="EMBL/GenBank/DDBJ databases">
        <title>Complete Genome Sequence of Methylobacterium sp. 17SD2-17.</title>
        <authorList>
            <person name="Srinivasan S."/>
        </authorList>
    </citation>
    <scope>NUCLEOTIDE SEQUENCE [LARGE SCALE GENOMIC DNA]</scope>
    <source>
        <strain evidence="2">17SD2-17</strain>
    </source>
</reference>
<name>A0A2U8W731_9HYPH</name>
<dbReference type="Proteomes" id="UP000245926">
    <property type="component" value="Chromosome"/>
</dbReference>
<accession>A0A2U8W731</accession>